<comment type="subcellular location">
    <subcellularLocation>
        <location evidence="1">Cell membrane</location>
        <topology evidence="1">Multi-pass membrane protein</topology>
    </subcellularLocation>
    <subcellularLocation>
        <location evidence="7">Membrane</location>
        <topology evidence="7">Multi-pass membrane protein</topology>
    </subcellularLocation>
</comment>
<dbReference type="AlphaFoldDB" id="A0A3P9DTU4"/>
<feature type="transmembrane region" description="Helical" evidence="7">
    <location>
        <begin position="224"/>
        <end position="243"/>
    </location>
</feature>
<evidence type="ECO:0000256" key="3">
    <source>
        <dbReference type="ARBA" id="ARBA00022475"/>
    </source>
</evidence>
<keyword evidence="9" id="KW-1185">Reference proteome</keyword>
<feature type="transmembrane region" description="Helical" evidence="7">
    <location>
        <begin position="194"/>
        <end position="217"/>
    </location>
</feature>
<dbReference type="Ensembl" id="ENSMZET00005038982.1">
    <property type="protein sequence ID" value="ENSMZEP00005037672.1"/>
    <property type="gene ID" value="ENSMZEG00005028090.1"/>
</dbReference>
<dbReference type="GO" id="GO:0005886">
    <property type="term" value="C:plasma membrane"/>
    <property type="evidence" value="ECO:0007669"/>
    <property type="project" value="UniProtKB-SubCell"/>
</dbReference>
<feature type="transmembrane region" description="Helical" evidence="7">
    <location>
        <begin position="49"/>
        <end position="73"/>
    </location>
</feature>
<dbReference type="Pfam" id="PF09815">
    <property type="entry name" value="XK-related"/>
    <property type="match status" value="1"/>
</dbReference>
<accession>A0A3P9DTU4</accession>
<evidence type="ECO:0000313" key="9">
    <source>
        <dbReference type="Proteomes" id="UP000265160"/>
    </source>
</evidence>
<reference evidence="8" key="2">
    <citation type="submission" date="2025-09" db="UniProtKB">
        <authorList>
            <consortium name="Ensembl"/>
        </authorList>
    </citation>
    <scope>IDENTIFICATION</scope>
</reference>
<evidence type="ECO:0000256" key="2">
    <source>
        <dbReference type="ARBA" id="ARBA00008789"/>
    </source>
</evidence>
<keyword evidence="6 7" id="KW-0472">Membrane</keyword>
<feature type="transmembrane region" description="Helical" evidence="7">
    <location>
        <begin position="148"/>
        <end position="174"/>
    </location>
</feature>
<evidence type="ECO:0000256" key="1">
    <source>
        <dbReference type="ARBA" id="ARBA00004651"/>
    </source>
</evidence>
<keyword evidence="4 7" id="KW-0812">Transmembrane</keyword>
<dbReference type="InterPro" id="IPR018629">
    <property type="entry name" value="XK-rel"/>
</dbReference>
<feature type="transmembrane region" description="Helical" evidence="7">
    <location>
        <begin position="315"/>
        <end position="338"/>
    </location>
</feature>
<dbReference type="GeneTree" id="ENSGT01140000282565"/>
<proteinExistence type="inferred from homology"/>
<keyword evidence="3" id="KW-1003">Cell membrane</keyword>
<dbReference type="GO" id="GO:0070782">
    <property type="term" value="P:phosphatidylserine exposure on apoptotic cell surface"/>
    <property type="evidence" value="ECO:0007669"/>
    <property type="project" value="TreeGrafter"/>
</dbReference>
<dbReference type="PANTHER" id="PTHR16024:SF19">
    <property type="entry name" value="XK-RELATED PROTEIN"/>
    <property type="match status" value="1"/>
</dbReference>
<evidence type="ECO:0000256" key="4">
    <source>
        <dbReference type="ARBA" id="ARBA00022692"/>
    </source>
</evidence>
<feature type="transmembrane region" description="Helical" evidence="7">
    <location>
        <begin position="18"/>
        <end position="43"/>
    </location>
</feature>
<protein>
    <recommendedName>
        <fullName evidence="7">XK-related protein</fullName>
    </recommendedName>
</protein>
<feature type="transmembrane region" description="Helical" evidence="7">
    <location>
        <begin position="255"/>
        <end position="273"/>
    </location>
</feature>
<evidence type="ECO:0000256" key="7">
    <source>
        <dbReference type="RuleBase" id="RU910716"/>
    </source>
</evidence>
<evidence type="ECO:0000256" key="5">
    <source>
        <dbReference type="ARBA" id="ARBA00022989"/>
    </source>
</evidence>
<evidence type="ECO:0000313" key="8">
    <source>
        <dbReference type="Ensembl" id="ENSMZEP00005037672.1"/>
    </source>
</evidence>
<dbReference type="GO" id="GO:1902742">
    <property type="term" value="P:apoptotic process involved in development"/>
    <property type="evidence" value="ECO:0007669"/>
    <property type="project" value="TreeGrafter"/>
</dbReference>
<organism evidence="8 9">
    <name type="scientific">Maylandia zebra</name>
    <name type="common">zebra mbuna</name>
    <dbReference type="NCBI Taxonomy" id="106582"/>
    <lineage>
        <taxon>Eukaryota</taxon>
        <taxon>Metazoa</taxon>
        <taxon>Chordata</taxon>
        <taxon>Craniata</taxon>
        <taxon>Vertebrata</taxon>
        <taxon>Euteleostomi</taxon>
        <taxon>Actinopterygii</taxon>
        <taxon>Neopterygii</taxon>
        <taxon>Teleostei</taxon>
        <taxon>Neoteleostei</taxon>
        <taxon>Acanthomorphata</taxon>
        <taxon>Ovalentaria</taxon>
        <taxon>Cichlomorphae</taxon>
        <taxon>Cichliformes</taxon>
        <taxon>Cichlidae</taxon>
        <taxon>African cichlids</taxon>
        <taxon>Pseudocrenilabrinae</taxon>
        <taxon>Haplochromini</taxon>
        <taxon>Maylandia</taxon>
        <taxon>Maylandia zebra complex</taxon>
    </lineage>
</organism>
<comment type="similarity">
    <text evidence="2 7">Belongs to the XK family.</text>
</comment>
<feature type="transmembrane region" description="Helical" evidence="7">
    <location>
        <begin position="285"/>
        <end position="303"/>
    </location>
</feature>
<reference evidence="8" key="1">
    <citation type="submission" date="2025-08" db="UniProtKB">
        <authorList>
            <consortium name="Ensembl"/>
        </authorList>
    </citation>
    <scope>IDENTIFICATION</scope>
</reference>
<dbReference type="PANTHER" id="PTHR16024">
    <property type="entry name" value="XK-RELATED PROTEIN"/>
    <property type="match status" value="1"/>
</dbReference>
<dbReference type="GO" id="GO:0043652">
    <property type="term" value="P:engulfment of apoptotic cell"/>
    <property type="evidence" value="ECO:0007669"/>
    <property type="project" value="TreeGrafter"/>
</dbReference>
<dbReference type="Proteomes" id="UP000265160">
    <property type="component" value="Unplaced"/>
</dbReference>
<evidence type="ECO:0000256" key="6">
    <source>
        <dbReference type="ARBA" id="ARBA00023136"/>
    </source>
</evidence>
<keyword evidence="5 7" id="KW-1133">Transmembrane helix</keyword>
<sequence>DHMSTDHHLVFKCCTRDFLFTCVNLLSFLLDIGLDIWAAVSLYKQKAYVYFSLLLLFLLASSMLVQVYSWLWYRYDDFKMKTKIEKKPSQCQLKLLHVFQLGIFFRLFHDDICAFIEPQRADAESVAKFLRQDLRILRFIETFSEKSTFVLTLTLALSSVLKAIGSTLSIASFLTTYDHSMRTFLPEKEKHHMISLVFYFIWNLVLISSRIAAIALFASVLPCFIFAHFICSWLVLFFFAWRSKTNFMEDPRGEWLYRTTVGLIWYFNWFSVAKGMRIRSVLYHAYILIDICILCGLWCWKMSTDPSDFVTHPLTTAACVVAVYVLGLLFKVIYYTFFHPNLDKDKLKGATITEEQPEDEERPLKATDNKRMRKLAENFFSQKHGLFTGRHDTGVWENTGIYCFVVSLCK</sequence>
<dbReference type="InterPro" id="IPR050895">
    <property type="entry name" value="XK-related_scramblase"/>
</dbReference>
<name>A0A3P9DTU4_9CICH</name>